<evidence type="ECO:0000313" key="4">
    <source>
        <dbReference type="Proteomes" id="UP000887013"/>
    </source>
</evidence>
<feature type="region of interest" description="Disordered" evidence="2">
    <location>
        <begin position="466"/>
        <end position="520"/>
    </location>
</feature>
<evidence type="ECO:0000256" key="2">
    <source>
        <dbReference type="SAM" id="MobiDB-lite"/>
    </source>
</evidence>
<dbReference type="EMBL" id="BMAW01023689">
    <property type="protein sequence ID" value="GFT84019.1"/>
    <property type="molecule type" value="Genomic_DNA"/>
</dbReference>
<feature type="region of interest" description="Disordered" evidence="2">
    <location>
        <begin position="939"/>
        <end position="982"/>
    </location>
</feature>
<dbReference type="SUPFAM" id="SSF48452">
    <property type="entry name" value="TPR-like"/>
    <property type="match status" value="1"/>
</dbReference>
<dbReference type="Gene3D" id="1.25.40.10">
    <property type="entry name" value="Tetratricopeptide repeat domain"/>
    <property type="match status" value="1"/>
</dbReference>
<feature type="region of interest" description="Disordered" evidence="2">
    <location>
        <begin position="640"/>
        <end position="662"/>
    </location>
</feature>
<feature type="region of interest" description="Disordered" evidence="2">
    <location>
        <begin position="1179"/>
        <end position="1206"/>
    </location>
</feature>
<feature type="compositionally biased region" description="Basic residues" evidence="2">
    <location>
        <begin position="1245"/>
        <end position="1265"/>
    </location>
</feature>
<feature type="compositionally biased region" description="Basic and acidic residues" evidence="2">
    <location>
        <begin position="965"/>
        <end position="982"/>
    </location>
</feature>
<feature type="compositionally biased region" description="Basic residues" evidence="2">
    <location>
        <begin position="1186"/>
        <end position="1195"/>
    </location>
</feature>
<feature type="region of interest" description="Disordered" evidence="2">
    <location>
        <begin position="1225"/>
        <end position="1295"/>
    </location>
</feature>
<feature type="repeat" description="TPR" evidence="1">
    <location>
        <begin position="277"/>
        <end position="310"/>
    </location>
</feature>
<organism evidence="3 4">
    <name type="scientific">Nephila pilipes</name>
    <name type="common">Giant wood spider</name>
    <name type="synonym">Nephila maculata</name>
    <dbReference type="NCBI Taxonomy" id="299642"/>
    <lineage>
        <taxon>Eukaryota</taxon>
        <taxon>Metazoa</taxon>
        <taxon>Ecdysozoa</taxon>
        <taxon>Arthropoda</taxon>
        <taxon>Chelicerata</taxon>
        <taxon>Arachnida</taxon>
        <taxon>Araneae</taxon>
        <taxon>Araneomorphae</taxon>
        <taxon>Entelegynae</taxon>
        <taxon>Araneoidea</taxon>
        <taxon>Nephilidae</taxon>
        <taxon>Nephila</taxon>
    </lineage>
</organism>
<feature type="region of interest" description="Disordered" evidence="2">
    <location>
        <begin position="786"/>
        <end position="820"/>
    </location>
</feature>
<dbReference type="InterPro" id="IPR019734">
    <property type="entry name" value="TPR_rpt"/>
</dbReference>
<protein>
    <submittedName>
        <fullName evidence="3">Tetratricopeptide repeat protein 14</fullName>
    </submittedName>
</protein>
<dbReference type="InterPro" id="IPR011990">
    <property type="entry name" value="TPR-like_helical_dom_sf"/>
</dbReference>
<feature type="compositionally biased region" description="Polar residues" evidence="2">
    <location>
        <begin position="1010"/>
        <end position="1057"/>
    </location>
</feature>
<dbReference type="Proteomes" id="UP000887013">
    <property type="component" value="Unassembled WGS sequence"/>
</dbReference>
<evidence type="ECO:0000313" key="3">
    <source>
        <dbReference type="EMBL" id="GFT84019.1"/>
    </source>
</evidence>
<keyword evidence="1" id="KW-0802">TPR repeat</keyword>
<feature type="compositionally biased region" description="Polar residues" evidence="2">
    <location>
        <begin position="1065"/>
        <end position="1078"/>
    </location>
</feature>
<accession>A0A8X6PUL1</accession>
<reference evidence="3" key="1">
    <citation type="submission" date="2020-08" db="EMBL/GenBank/DDBJ databases">
        <title>Multicomponent nature underlies the extraordinary mechanical properties of spider dragline silk.</title>
        <authorList>
            <person name="Kono N."/>
            <person name="Nakamura H."/>
            <person name="Mori M."/>
            <person name="Yoshida Y."/>
            <person name="Ohtoshi R."/>
            <person name="Malay A.D."/>
            <person name="Moran D.A.P."/>
            <person name="Tomita M."/>
            <person name="Numata K."/>
            <person name="Arakawa K."/>
        </authorList>
    </citation>
    <scope>NUCLEOTIDE SEQUENCE</scope>
</reference>
<feature type="region of interest" description="Disordered" evidence="2">
    <location>
        <begin position="1001"/>
        <end position="1078"/>
    </location>
</feature>
<evidence type="ECO:0000256" key="1">
    <source>
        <dbReference type="PROSITE-ProRule" id="PRU00339"/>
    </source>
</evidence>
<proteinExistence type="predicted"/>
<comment type="caution">
    <text evidence="3">The sequence shown here is derived from an EMBL/GenBank/DDBJ whole genome shotgun (WGS) entry which is preliminary data.</text>
</comment>
<keyword evidence="4" id="KW-1185">Reference proteome</keyword>
<sequence length="1295" mass="146343">MDQYRWAKALHSHGPTLMNAVVGNLSHENLDDNDNQHLLELMQKKSHRLLKKLVPNPAEEKKLANDIGLQPVPPEIYRKNLTITQRRRLFFQTLFHKDILYLRVVNIRNPYDYKLQVVAKHGNCMRLEDLQLIMYLPKIPEETKFFKGGLWEFEYIRGALCSCSVNERKLFVTLDPLIFEGAEAPTLGKVGVNDLPFSLWCPEIGMSIYGYLIKSRVFYKAHLETILRNVLASGGIAGHPASGDYIRGPQGLAFFRKKFPLEETPANFPKLFDFARSSAMLRRSIRLYIVGDIKKAFKYANKALSINPDAVYTRLCRGVLNVRRGNMTDAFVDTQDCLKLDHKNELAQKQMSALLIVAAEKYFEKRDFTKLYKTLLVAIGLNPSHFKGPAVVETFKVVRYIYQMTRDPEINFPFAPTHQKILSRFFKNEGSLRRKFVLPPSYDDQLSIPPRASQIRQAKQLLRNEERPAGTEHYHNHHRKRSKSGSKRQRSRSRSVDLNRRLRSGSRTLESNQQRESRNRLSKAIPDIICLDSTSSQERSYGLRASNANRAVSVDSTSNQQRASVMRMRNACQEGASVCSMSNQQHGSQINNADYVIDINSTSNQQQVSGTWTSNLNRSVDSVVNAPNLQCASVTRKSKANQAVSTDSHSNQQLESGTLTSNTSQEINSFDYTSNQQGGSGMLINSSRSAISVEHTPNLQRRFYNQKSNTNLVVCVDSTQDRQQGFRTQKNSKNQAVVSVNCVSNQQLCSGRQDKNTDNVVPIHSTHNQLGGTGTQVSHVNQRADSTLNDQPESGMLKSNTSQSIESMPNQPSGSRIGMNNANLGVSVHSRPDQLCKAKTQQKNFDQAISIDFTPNQLTGHETSKSNLNRNVRVDSMPEQQHGSEALTISENRFEPVFFTNIHRQGSGTFMGNWYQRISGDSTLSKMGRSQMLKNKANRGISFDSVSNHPCRSGIPKNKRNKSPRKLDNGKKRMGKKYFDQSHSFDGDEHIIDLDLMEEQHASRTKTRESGSNQGIPVDFASNQQRGIRTPKSIRNQIAPTTMPNQQHDPANRTSAPHSHDRIDSTSNELGGSGTETNNWTRHVSINSCQEQDCERQVSVLNPNVFSVEFEPNEQCGSGTVMKNANQNVDCSSNQEHGSGMGVSDENEDVICISPAPNLHELEAQISNEDEDIICIDYMPNQKPGSKSHPRKLGKQRGSACCTCDQHKRHGSRCRKCDVDKKHRTESPSYYEKRHRSGSPLYYREKRHRSGSRSSIHRHKRHGSRSRSSGRDKRCKSRSRSPDNPYKHRSLGFQF</sequence>
<feature type="compositionally biased region" description="Basic residues" evidence="2">
    <location>
        <begin position="475"/>
        <end position="493"/>
    </location>
</feature>
<dbReference type="PROSITE" id="PS50005">
    <property type="entry name" value="TPR"/>
    <property type="match status" value="1"/>
</dbReference>
<name>A0A8X6PUL1_NEPPI</name>
<dbReference type="OrthoDB" id="6437406at2759"/>
<gene>
    <name evidence="3" type="primary">X975_16508</name>
    <name evidence="3" type="ORF">NPIL_297002</name>
</gene>